<evidence type="ECO:0000313" key="2">
    <source>
        <dbReference type="EMBL" id="NUB43476.1"/>
    </source>
</evidence>
<protein>
    <submittedName>
        <fullName evidence="2">Macro domain-containing protein</fullName>
    </submittedName>
</protein>
<dbReference type="SMART" id="SM00506">
    <property type="entry name" value="A1pp"/>
    <property type="match status" value="1"/>
</dbReference>
<reference evidence="2" key="1">
    <citation type="submission" date="2020-05" db="EMBL/GenBank/DDBJ databases">
        <title>Fertoebacter nigrum gen. nov., sp. nov., a new member of the family Rhodobacteraceae.</title>
        <authorList>
            <person name="Szuroczki S."/>
            <person name="Abbaszade G."/>
            <person name="Buni D."/>
            <person name="Schumann P."/>
            <person name="Toth E."/>
        </authorList>
    </citation>
    <scope>NUCLEOTIDE SEQUENCE</scope>
    <source>
        <strain evidence="2">RG-N-1a</strain>
    </source>
</reference>
<dbReference type="PANTHER" id="PTHR11106:SF27">
    <property type="entry name" value="MACRO DOMAIN-CONTAINING PROTEIN"/>
    <property type="match status" value="1"/>
</dbReference>
<dbReference type="InterPro" id="IPR002589">
    <property type="entry name" value="Macro_dom"/>
</dbReference>
<sequence length="177" mass="18313">MGDINILICDITRLHVDAIVNAANRSLLGGGGVDGAIHRAAGPGLLEECRALGGCEVGQVKVTGGHALPVRHIIHTVGPYWKQGEAGEARLLADCYRNVLAAASDLGCATLAIPAISTGAYGYPHDKAAEIAVATVADFLLTHHLPSAVMLVALDQRTQRHLLNAAKKLGVACSAKS</sequence>
<feature type="domain" description="Macro" evidence="1">
    <location>
        <begin position="1"/>
        <end position="170"/>
    </location>
</feature>
<evidence type="ECO:0000313" key="3">
    <source>
        <dbReference type="Proteomes" id="UP000484076"/>
    </source>
</evidence>
<dbReference type="Gene3D" id="3.40.220.10">
    <property type="entry name" value="Leucine Aminopeptidase, subunit E, domain 1"/>
    <property type="match status" value="1"/>
</dbReference>
<dbReference type="PANTHER" id="PTHR11106">
    <property type="entry name" value="GANGLIOSIDE INDUCED DIFFERENTIATION ASSOCIATED PROTEIN 2-RELATED"/>
    <property type="match status" value="1"/>
</dbReference>
<dbReference type="RefSeq" id="WP_152824437.1">
    <property type="nucleotide sequence ID" value="NZ_WHUT02000002.1"/>
</dbReference>
<dbReference type="GO" id="GO:0019213">
    <property type="term" value="F:deacetylase activity"/>
    <property type="evidence" value="ECO:0007669"/>
    <property type="project" value="TreeGrafter"/>
</dbReference>
<organism evidence="2 3">
    <name type="scientific">Fertoeibacter niger</name>
    <dbReference type="NCBI Taxonomy" id="2656921"/>
    <lineage>
        <taxon>Bacteria</taxon>
        <taxon>Pseudomonadati</taxon>
        <taxon>Pseudomonadota</taxon>
        <taxon>Alphaproteobacteria</taxon>
        <taxon>Rhodobacterales</taxon>
        <taxon>Paracoccaceae</taxon>
        <taxon>Fertoeibacter</taxon>
    </lineage>
</organism>
<dbReference type="CDD" id="cd02908">
    <property type="entry name" value="Macro_OAADPr_deacetylase"/>
    <property type="match status" value="1"/>
</dbReference>
<dbReference type="Pfam" id="PF01661">
    <property type="entry name" value="Macro"/>
    <property type="match status" value="1"/>
</dbReference>
<accession>A0A8X8KN75</accession>
<name>A0A8X8KN75_9RHOB</name>
<dbReference type="PROSITE" id="PS51154">
    <property type="entry name" value="MACRO"/>
    <property type="match status" value="1"/>
</dbReference>
<evidence type="ECO:0000259" key="1">
    <source>
        <dbReference type="PROSITE" id="PS51154"/>
    </source>
</evidence>
<proteinExistence type="predicted"/>
<dbReference type="EMBL" id="WHUT02000002">
    <property type="protein sequence ID" value="NUB43476.1"/>
    <property type="molecule type" value="Genomic_DNA"/>
</dbReference>
<keyword evidence="3" id="KW-1185">Reference proteome</keyword>
<dbReference type="AlphaFoldDB" id="A0A8X8KN75"/>
<comment type="caution">
    <text evidence="2">The sequence shown here is derived from an EMBL/GenBank/DDBJ whole genome shotgun (WGS) entry which is preliminary data.</text>
</comment>
<gene>
    <name evidence="2" type="ORF">GEU84_003695</name>
</gene>
<dbReference type="SUPFAM" id="SSF52949">
    <property type="entry name" value="Macro domain-like"/>
    <property type="match status" value="1"/>
</dbReference>
<dbReference type="Proteomes" id="UP000484076">
    <property type="component" value="Unassembled WGS sequence"/>
</dbReference>
<dbReference type="InterPro" id="IPR043472">
    <property type="entry name" value="Macro_dom-like"/>
</dbReference>